<feature type="compositionally biased region" description="Basic residues" evidence="1">
    <location>
        <begin position="17"/>
        <end position="27"/>
    </location>
</feature>
<name>A0AAN7HUY4_9PEZI</name>
<dbReference type="Proteomes" id="UP001303647">
    <property type="component" value="Unassembled WGS sequence"/>
</dbReference>
<evidence type="ECO:0000313" key="2">
    <source>
        <dbReference type="EMBL" id="KAK4251988.1"/>
    </source>
</evidence>
<feature type="compositionally biased region" description="Basic and acidic residues" evidence="1">
    <location>
        <begin position="35"/>
        <end position="55"/>
    </location>
</feature>
<sequence length="279" mass="30378">MPRFRSDSDISDDYAPRYRHRSPRRRSPTPGPRPGNRDISPDDAYDRRPRFEYEPHTPFYPPPGPGPAAAGPGPGTRPSRSTDPTTTDTFGTTTTTTPTTDSTVLARRRGRDRGRDDRHGRPAYSDDDSDYYYDDDNRNRNHRHHRSVDNRSPPRRLGDKARDLLSSNFTPSTSGLGVGVLGAIVGGLAAREASEAVASSSSSSKKGTAHGNGRGKGRERDRNHHQHLISTVVGAAVGGLGANAIEKRLEEGRAVERGLEKEMYSGGGGGYKDVGGRYK</sequence>
<organism evidence="2 3">
    <name type="scientific">Corynascus novoguineensis</name>
    <dbReference type="NCBI Taxonomy" id="1126955"/>
    <lineage>
        <taxon>Eukaryota</taxon>
        <taxon>Fungi</taxon>
        <taxon>Dikarya</taxon>
        <taxon>Ascomycota</taxon>
        <taxon>Pezizomycotina</taxon>
        <taxon>Sordariomycetes</taxon>
        <taxon>Sordariomycetidae</taxon>
        <taxon>Sordariales</taxon>
        <taxon>Chaetomiaceae</taxon>
        <taxon>Corynascus</taxon>
    </lineage>
</organism>
<feature type="region of interest" description="Disordered" evidence="1">
    <location>
        <begin position="191"/>
        <end position="223"/>
    </location>
</feature>
<proteinExistence type="predicted"/>
<reference evidence="2" key="1">
    <citation type="journal article" date="2023" name="Mol. Phylogenet. Evol.">
        <title>Genome-scale phylogeny and comparative genomics of the fungal order Sordariales.</title>
        <authorList>
            <person name="Hensen N."/>
            <person name="Bonometti L."/>
            <person name="Westerberg I."/>
            <person name="Brannstrom I.O."/>
            <person name="Guillou S."/>
            <person name="Cros-Aarteil S."/>
            <person name="Calhoun S."/>
            <person name="Haridas S."/>
            <person name="Kuo A."/>
            <person name="Mondo S."/>
            <person name="Pangilinan J."/>
            <person name="Riley R."/>
            <person name="LaButti K."/>
            <person name="Andreopoulos B."/>
            <person name="Lipzen A."/>
            <person name="Chen C."/>
            <person name="Yan M."/>
            <person name="Daum C."/>
            <person name="Ng V."/>
            <person name="Clum A."/>
            <person name="Steindorff A."/>
            <person name="Ohm R.A."/>
            <person name="Martin F."/>
            <person name="Silar P."/>
            <person name="Natvig D.O."/>
            <person name="Lalanne C."/>
            <person name="Gautier V."/>
            <person name="Ament-Velasquez S.L."/>
            <person name="Kruys A."/>
            <person name="Hutchinson M.I."/>
            <person name="Powell A.J."/>
            <person name="Barry K."/>
            <person name="Miller A.N."/>
            <person name="Grigoriev I.V."/>
            <person name="Debuchy R."/>
            <person name="Gladieux P."/>
            <person name="Hiltunen Thoren M."/>
            <person name="Johannesson H."/>
        </authorList>
    </citation>
    <scope>NUCLEOTIDE SEQUENCE</scope>
    <source>
        <strain evidence="2">CBS 359.72</strain>
    </source>
</reference>
<dbReference type="AlphaFoldDB" id="A0AAN7HUY4"/>
<reference evidence="2" key="2">
    <citation type="submission" date="2023-05" db="EMBL/GenBank/DDBJ databases">
        <authorList>
            <consortium name="Lawrence Berkeley National Laboratory"/>
            <person name="Steindorff A."/>
            <person name="Hensen N."/>
            <person name="Bonometti L."/>
            <person name="Westerberg I."/>
            <person name="Brannstrom I.O."/>
            <person name="Guillou S."/>
            <person name="Cros-Aarteil S."/>
            <person name="Calhoun S."/>
            <person name="Haridas S."/>
            <person name="Kuo A."/>
            <person name="Mondo S."/>
            <person name="Pangilinan J."/>
            <person name="Riley R."/>
            <person name="Labutti K."/>
            <person name="Andreopoulos B."/>
            <person name="Lipzen A."/>
            <person name="Chen C."/>
            <person name="Yanf M."/>
            <person name="Daum C."/>
            <person name="Ng V."/>
            <person name="Clum A."/>
            <person name="Ohm R."/>
            <person name="Martin F."/>
            <person name="Silar P."/>
            <person name="Natvig D."/>
            <person name="Lalanne C."/>
            <person name="Gautier V."/>
            <person name="Ament-Velasquez S.L."/>
            <person name="Kruys A."/>
            <person name="Hutchinson M.I."/>
            <person name="Powell A.J."/>
            <person name="Barry K."/>
            <person name="Miller A.N."/>
            <person name="Grigoriev I.V."/>
            <person name="Debuchy R."/>
            <person name="Gladieux P."/>
            <person name="Thoren M.H."/>
            <person name="Johannesson H."/>
        </authorList>
    </citation>
    <scope>NUCLEOTIDE SEQUENCE</scope>
    <source>
        <strain evidence="2">CBS 359.72</strain>
    </source>
</reference>
<accession>A0AAN7HUY4</accession>
<keyword evidence="3" id="KW-1185">Reference proteome</keyword>
<evidence type="ECO:0000256" key="1">
    <source>
        <dbReference type="SAM" id="MobiDB-lite"/>
    </source>
</evidence>
<evidence type="ECO:0000313" key="3">
    <source>
        <dbReference type="Proteomes" id="UP001303647"/>
    </source>
</evidence>
<gene>
    <name evidence="2" type="ORF">C7999DRAFT_27224</name>
</gene>
<feature type="compositionally biased region" description="Polar residues" evidence="1">
    <location>
        <begin position="165"/>
        <end position="174"/>
    </location>
</feature>
<dbReference type="EMBL" id="MU857602">
    <property type="protein sequence ID" value="KAK4251988.1"/>
    <property type="molecule type" value="Genomic_DNA"/>
</dbReference>
<feature type="compositionally biased region" description="Low complexity" evidence="1">
    <location>
        <begin position="67"/>
        <end position="103"/>
    </location>
</feature>
<feature type="compositionally biased region" description="Low complexity" evidence="1">
    <location>
        <begin position="191"/>
        <end position="204"/>
    </location>
</feature>
<feature type="compositionally biased region" description="Acidic residues" evidence="1">
    <location>
        <begin position="125"/>
        <end position="134"/>
    </location>
</feature>
<feature type="region of interest" description="Disordered" evidence="1">
    <location>
        <begin position="1"/>
        <end position="178"/>
    </location>
</feature>
<protein>
    <submittedName>
        <fullName evidence="2">Uncharacterized protein</fullName>
    </submittedName>
</protein>
<comment type="caution">
    <text evidence="2">The sequence shown here is derived from an EMBL/GenBank/DDBJ whole genome shotgun (WGS) entry which is preliminary data.</text>
</comment>